<gene>
    <name evidence="2" type="ORF">AO356_00100</name>
</gene>
<evidence type="ECO:0000256" key="1">
    <source>
        <dbReference type="SAM" id="Coils"/>
    </source>
</evidence>
<evidence type="ECO:0000313" key="3">
    <source>
        <dbReference type="Proteomes" id="UP000059425"/>
    </source>
</evidence>
<keyword evidence="1" id="KW-0175">Coiled coil</keyword>
<dbReference type="RefSeq" id="WP_060738050.1">
    <property type="nucleotide sequence ID" value="NZ_CP012831.1"/>
</dbReference>
<dbReference type="AlphaFoldDB" id="A0A0N9W1R1"/>
<dbReference type="EMBL" id="CP012831">
    <property type="protein sequence ID" value="ALI05246.1"/>
    <property type="molecule type" value="Genomic_DNA"/>
</dbReference>
<feature type="coiled-coil region" evidence="1">
    <location>
        <begin position="69"/>
        <end position="96"/>
    </location>
</feature>
<protein>
    <submittedName>
        <fullName evidence="2">Conjugal transfer protein</fullName>
    </submittedName>
</protein>
<reference evidence="2 3" key="2">
    <citation type="journal article" date="2018" name="Nature">
        <title>Mutant phenotypes for thousands of bacterial genes of unknown function.</title>
        <authorList>
            <person name="Price M.N."/>
            <person name="Wetmore K.M."/>
            <person name="Waters R.J."/>
            <person name="Callaghan M."/>
            <person name="Ray J."/>
            <person name="Liu H."/>
            <person name="Kuehl J.V."/>
            <person name="Melnyk R.A."/>
            <person name="Lamson J.S."/>
            <person name="Suh Y."/>
            <person name="Carlson H.K."/>
            <person name="Esquivel Z."/>
            <person name="Sadeeshkumar H."/>
            <person name="Chakraborty R."/>
            <person name="Zane G.M."/>
            <person name="Rubin B.E."/>
            <person name="Wall J.D."/>
            <person name="Visel A."/>
            <person name="Bristow J."/>
            <person name="Blow M.J."/>
            <person name="Arkin A.P."/>
            <person name="Deutschbauer A.M."/>
        </authorList>
    </citation>
    <scope>NUCLEOTIDE SEQUENCE [LARGE SCALE GENOMIC DNA]</scope>
    <source>
        <strain evidence="2 3">FW300-N2C3</strain>
    </source>
</reference>
<accession>A0A0N9W1R1</accession>
<reference evidence="3" key="1">
    <citation type="submission" date="2015-09" db="EMBL/GenBank/DDBJ databases">
        <title>Whole genome sequence of Pseudomonas fluorescens FW300-N2C3.</title>
        <authorList>
            <person name="Ray J."/>
            <person name="Melnyk R."/>
            <person name="Deutschbauer A."/>
        </authorList>
    </citation>
    <scope>NUCLEOTIDE SEQUENCE [LARGE SCALE GENOMIC DNA]</scope>
    <source>
        <strain evidence="3">FW300-N2C3</strain>
    </source>
</reference>
<evidence type="ECO:0000313" key="2">
    <source>
        <dbReference type="EMBL" id="ALI05246.1"/>
    </source>
</evidence>
<dbReference type="Pfam" id="PF08900">
    <property type="entry name" value="AcaB"/>
    <property type="match status" value="1"/>
</dbReference>
<proteinExistence type="predicted"/>
<sequence length="251" mass="27722">MADHYQLNLGSLRSSITLTLHTHHAARIWQGRTAREGVHSIMGMAGYISVTNLMKHTAAQDDPYADWAIVQLEEKLTQAKAGMLELTQQLDRIRQDLPTQIDMSDNLNIHPVTLPLYIGSQLGFLAVYLLTDYDTLVRHTLLAHHTALIGRRDMEAWIDDGAHLLRSLFGQAQRYRLAGVTRDDMAANNARALAAMEKFGLPPMDILEGHRRSQFAPPITRRGALAADDADALVEDVVVPSAAEGGAEEEA</sequence>
<name>A0A0N9W1R1_PSEFL</name>
<dbReference type="InterPro" id="IPR014996">
    <property type="entry name" value="AcaB"/>
</dbReference>
<organism evidence="2 3">
    <name type="scientific">Pseudomonas fluorescens</name>
    <dbReference type="NCBI Taxonomy" id="294"/>
    <lineage>
        <taxon>Bacteria</taxon>
        <taxon>Pseudomonadati</taxon>
        <taxon>Pseudomonadota</taxon>
        <taxon>Gammaproteobacteria</taxon>
        <taxon>Pseudomonadales</taxon>
        <taxon>Pseudomonadaceae</taxon>
        <taxon>Pseudomonas</taxon>
    </lineage>
</organism>
<dbReference type="OrthoDB" id="8524550at2"/>
<dbReference type="NCBIfam" id="TIGR03761">
    <property type="entry name" value="ICE_PFL4669"/>
    <property type="match status" value="1"/>
</dbReference>
<dbReference type="Proteomes" id="UP000059425">
    <property type="component" value="Chromosome"/>
</dbReference>